<keyword evidence="6 15" id="KW-0999">Mitochondrion inner membrane</keyword>
<dbReference type="GO" id="GO:0015986">
    <property type="term" value="P:proton motive force-driven ATP synthesis"/>
    <property type="evidence" value="ECO:0007669"/>
    <property type="project" value="InterPro"/>
</dbReference>
<dbReference type="EMBL" id="OV696688">
    <property type="protein sequence ID" value="CAH1257540.1"/>
    <property type="molecule type" value="Genomic_DNA"/>
</dbReference>
<dbReference type="GO" id="GO:0015078">
    <property type="term" value="F:proton transmembrane transporter activity"/>
    <property type="evidence" value="ECO:0007669"/>
    <property type="project" value="InterPro"/>
</dbReference>
<evidence type="ECO:0000313" key="17">
    <source>
        <dbReference type="EMBL" id="CAH1257540.1"/>
    </source>
</evidence>
<gene>
    <name evidence="17" type="primary">ATP5I</name>
    <name evidence="17" type="ORF">BLAG_LOCUS15414</name>
</gene>
<evidence type="ECO:0000256" key="5">
    <source>
        <dbReference type="ARBA" id="ARBA00022781"/>
    </source>
</evidence>
<keyword evidence="3 15" id="KW-0813">Transport</keyword>
<keyword evidence="18" id="KW-1185">Reference proteome</keyword>
<keyword evidence="9 15" id="KW-0496">Mitochondrion</keyword>
<evidence type="ECO:0000256" key="1">
    <source>
        <dbReference type="ARBA" id="ARBA00004273"/>
    </source>
</evidence>
<dbReference type="InterPro" id="IPR008386">
    <property type="entry name" value="ATP_synth_F0_esu_mt"/>
</dbReference>
<comment type="subunit">
    <text evidence="15">F-type ATPases have 2 components, CF(1) - the catalytic core - and CF(0) - the membrane proton channel. CF(1) and CF(0) have multiple subunits.</text>
</comment>
<dbReference type="PANTHER" id="PTHR12427:SF1">
    <property type="entry name" value="ATP SYNTHASE SUBUNIT E, MITOCHONDRIAL"/>
    <property type="match status" value="1"/>
</dbReference>
<dbReference type="PANTHER" id="PTHR12427">
    <property type="entry name" value="ATP SYNTHASE E CHAIN, MITOCHONDRIAL"/>
    <property type="match status" value="1"/>
</dbReference>
<keyword evidence="7" id="KW-0007">Acetylation</keyword>
<evidence type="ECO:0000256" key="16">
    <source>
        <dbReference type="SAM" id="Coils"/>
    </source>
</evidence>
<name>A0A8K0EQN9_BRALA</name>
<evidence type="ECO:0000256" key="9">
    <source>
        <dbReference type="ARBA" id="ARBA00023128"/>
    </source>
</evidence>
<dbReference type="AlphaFoldDB" id="A0A8K0EQN9"/>
<keyword evidence="4 15" id="KW-0138">CF(0)</keyword>
<dbReference type="OrthoDB" id="9982108at2759"/>
<evidence type="ECO:0000256" key="11">
    <source>
        <dbReference type="ARBA" id="ARBA00023310"/>
    </source>
</evidence>
<keyword evidence="5 15" id="KW-0375">Hydrogen ion transport</keyword>
<evidence type="ECO:0000256" key="6">
    <source>
        <dbReference type="ARBA" id="ARBA00022792"/>
    </source>
</evidence>
<dbReference type="Pfam" id="PF05680">
    <property type="entry name" value="ATP-synt_E"/>
    <property type="match status" value="1"/>
</dbReference>
<organism evidence="17 18">
    <name type="scientific">Branchiostoma lanceolatum</name>
    <name type="common">Common lancelet</name>
    <name type="synonym">Amphioxus lanceolatum</name>
    <dbReference type="NCBI Taxonomy" id="7740"/>
    <lineage>
        <taxon>Eukaryota</taxon>
        <taxon>Metazoa</taxon>
        <taxon>Chordata</taxon>
        <taxon>Cephalochordata</taxon>
        <taxon>Leptocardii</taxon>
        <taxon>Amphioxiformes</taxon>
        <taxon>Branchiostomatidae</taxon>
        <taxon>Branchiostoma</taxon>
    </lineage>
</organism>
<evidence type="ECO:0000256" key="8">
    <source>
        <dbReference type="ARBA" id="ARBA00023065"/>
    </source>
</evidence>
<reference evidence="17" key="1">
    <citation type="submission" date="2022-01" db="EMBL/GenBank/DDBJ databases">
        <authorList>
            <person name="Braso-Vives M."/>
        </authorList>
    </citation>
    <scope>NUCLEOTIDE SEQUENCE</scope>
</reference>
<keyword evidence="16" id="KW-0175">Coiled coil</keyword>
<evidence type="ECO:0000256" key="2">
    <source>
        <dbReference type="ARBA" id="ARBA00007333"/>
    </source>
</evidence>
<comment type="similarity">
    <text evidence="2 15">Belongs to the ATPase e subunit family.</text>
</comment>
<evidence type="ECO:0000313" key="18">
    <source>
        <dbReference type="Proteomes" id="UP000838412"/>
    </source>
</evidence>
<sequence length="71" mass="8016">MAPPVAVSPLIKFSRYAALFVGIAYGSRKNARLTVSEAEVRKIEEKQKKEREERERIAKELAAANEDTILK</sequence>
<feature type="coiled-coil region" evidence="16">
    <location>
        <begin position="33"/>
        <end position="67"/>
    </location>
</feature>
<accession>A0A8K0EQN9</accession>
<dbReference type="Proteomes" id="UP000838412">
    <property type="component" value="Chromosome 3"/>
</dbReference>
<comment type="subunit">
    <text evidence="13">Component of the ATP synthase complex composed at least of ATP5F1A/subunit alpha, ATP5F1B/subunit beta, ATP5MC1/subunit c (homooctomer), MT-ATP6/subunit a, MT-ATP8/subunit 8, ATP5ME/subunit e, ATP5MF/subunit f, ATP5MG/subunit g, ATP5MK/subunit k, ATP5MJ/subunit j, ATP5F1C/subunit gamma, ATP5F1D/subunit delta, ATP5F1E/subunit epsilon, ATP5PF/subunit F6, ATP5PB/subunit b, ATP5PD/subunit d, ATP5PO/subunit OSCP. ATP synthase complex consists of a soluble F(1) head domain (subunits alpha(3) and beta(3)) - the catalytic core - and a membrane F(0) domain - the membrane proton channel (subunits c, a, 8, e, f, g, k and j). These two domains are linked by a central stalk (subunits gamma, delta, and epsilon) rotating inside the F1 region and a stationary peripheral stalk (subunits F6, b, d, and OSCP).</text>
</comment>
<protein>
    <recommendedName>
        <fullName evidence="14 15">ATP synthase F(0) complex subunit e, mitochondrial</fullName>
    </recommendedName>
</protein>
<keyword evidence="11 15" id="KW-0066">ATP synthesis</keyword>
<evidence type="ECO:0000256" key="15">
    <source>
        <dbReference type="RuleBase" id="RU367005"/>
    </source>
</evidence>
<comment type="function">
    <text evidence="12 15">Subunit e, of the mitochondrial membrane ATP synthase complex (F(1)F(0) ATP synthase or Complex V) that produces ATP from ADP in the presence of a proton gradient across the membrane which is generated by electron transport complexes of the respiratory chain. ATP synthase complex consist of a soluble F(1) head domain - the catalytic core - and a membrane F(1) domain - the membrane proton channel. These two domains are linked by a central stalk rotating inside the F(1) region and a stationary peripheral stalk. During catalysis, ATP synthesis in the catalytic domain of F(1) is coupled via a rotary mechanism of the central stalk subunits to proton translocation. In vivo, can only synthesize ATP although its ATP hydrolase activity can be activated artificially in vitro. Part of the complex F(0) domain.</text>
</comment>
<evidence type="ECO:0000256" key="7">
    <source>
        <dbReference type="ARBA" id="ARBA00022990"/>
    </source>
</evidence>
<dbReference type="GO" id="GO:0045259">
    <property type="term" value="C:proton-transporting ATP synthase complex"/>
    <property type="evidence" value="ECO:0007669"/>
    <property type="project" value="UniProtKB-UniRule"/>
</dbReference>
<evidence type="ECO:0000256" key="14">
    <source>
        <dbReference type="ARBA" id="ARBA00074682"/>
    </source>
</evidence>
<evidence type="ECO:0000256" key="3">
    <source>
        <dbReference type="ARBA" id="ARBA00022448"/>
    </source>
</evidence>
<dbReference type="OMA" id="CWRIFET"/>
<keyword evidence="10" id="KW-0472">Membrane</keyword>
<evidence type="ECO:0000256" key="12">
    <source>
        <dbReference type="ARBA" id="ARBA00057306"/>
    </source>
</evidence>
<evidence type="ECO:0000256" key="13">
    <source>
        <dbReference type="ARBA" id="ARBA00064647"/>
    </source>
</evidence>
<keyword evidence="8 15" id="KW-0406">Ion transport</keyword>
<dbReference type="GO" id="GO:0005743">
    <property type="term" value="C:mitochondrial inner membrane"/>
    <property type="evidence" value="ECO:0007669"/>
    <property type="project" value="UniProtKB-SubCell"/>
</dbReference>
<proteinExistence type="inferred from homology"/>
<evidence type="ECO:0000256" key="10">
    <source>
        <dbReference type="ARBA" id="ARBA00023136"/>
    </source>
</evidence>
<evidence type="ECO:0000256" key="4">
    <source>
        <dbReference type="ARBA" id="ARBA00022547"/>
    </source>
</evidence>
<comment type="subcellular location">
    <subcellularLocation>
        <location evidence="1 15">Mitochondrion inner membrane</location>
    </subcellularLocation>
</comment>